<feature type="region of interest" description="Disordered" evidence="1">
    <location>
        <begin position="321"/>
        <end position="360"/>
    </location>
</feature>
<feature type="compositionally biased region" description="Polar residues" evidence="1">
    <location>
        <begin position="886"/>
        <end position="897"/>
    </location>
</feature>
<name>A0ABD1C692_CARAN</name>
<feature type="compositionally biased region" description="Basic residues" evidence="1">
    <location>
        <begin position="587"/>
        <end position="599"/>
    </location>
</feature>
<comment type="caution">
    <text evidence="2">The sequence shown here is derived from an EMBL/GenBank/DDBJ whole genome shotgun (WGS) entry which is preliminary data.</text>
</comment>
<feature type="compositionally biased region" description="Basic and acidic residues" evidence="1">
    <location>
        <begin position="731"/>
        <end position="744"/>
    </location>
</feature>
<evidence type="ECO:0000313" key="3">
    <source>
        <dbReference type="Proteomes" id="UP001558713"/>
    </source>
</evidence>
<keyword evidence="3" id="KW-1185">Reference proteome</keyword>
<gene>
    <name evidence="2" type="ORF">V5N11_002764</name>
</gene>
<feature type="compositionally biased region" description="Low complexity" evidence="1">
    <location>
        <begin position="863"/>
        <end position="878"/>
    </location>
</feature>
<feature type="compositionally biased region" description="Basic and acidic residues" evidence="1">
    <location>
        <begin position="560"/>
        <end position="584"/>
    </location>
</feature>
<feature type="compositionally biased region" description="Low complexity" evidence="1">
    <location>
        <begin position="633"/>
        <end position="642"/>
    </location>
</feature>
<evidence type="ECO:0000313" key="2">
    <source>
        <dbReference type="EMBL" id="KAL1224985.1"/>
    </source>
</evidence>
<feature type="compositionally biased region" description="Low complexity" evidence="1">
    <location>
        <begin position="919"/>
        <end position="928"/>
    </location>
</feature>
<feature type="region of interest" description="Disordered" evidence="1">
    <location>
        <begin position="549"/>
        <end position="953"/>
    </location>
</feature>
<reference evidence="2 3" key="1">
    <citation type="submission" date="2024-04" db="EMBL/GenBank/DDBJ databases">
        <title>Genome assembly C_amara_ONT_v2.</title>
        <authorList>
            <person name="Yant L."/>
            <person name="Moore C."/>
            <person name="Slenker M."/>
        </authorList>
    </citation>
    <scope>NUCLEOTIDE SEQUENCE [LARGE SCALE GENOMIC DNA]</scope>
    <source>
        <tissue evidence="2">Leaf</tissue>
    </source>
</reference>
<organism evidence="2 3">
    <name type="scientific">Cardamine amara subsp. amara</name>
    <dbReference type="NCBI Taxonomy" id="228776"/>
    <lineage>
        <taxon>Eukaryota</taxon>
        <taxon>Viridiplantae</taxon>
        <taxon>Streptophyta</taxon>
        <taxon>Embryophyta</taxon>
        <taxon>Tracheophyta</taxon>
        <taxon>Spermatophyta</taxon>
        <taxon>Magnoliopsida</taxon>
        <taxon>eudicotyledons</taxon>
        <taxon>Gunneridae</taxon>
        <taxon>Pentapetalae</taxon>
        <taxon>rosids</taxon>
        <taxon>malvids</taxon>
        <taxon>Brassicales</taxon>
        <taxon>Brassicaceae</taxon>
        <taxon>Cardamineae</taxon>
        <taxon>Cardamine</taxon>
    </lineage>
</organism>
<dbReference type="EMBL" id="JBANAX010000042">
    <property type="protein sequence ID" value="KAL1224985.1"/>
    <property type="molecule type" value="Genomic_DNA"/>
</dbReference>
<feature type="compositionally biased region" description="Polar residues" evidence="1">
    <location>
        <begin position="821"/>
        <end position="834"/>
    </location>
</feature>
<dbReference type="Proteomes" id="UP001558713">
    <property type="component" value="Unassembled WGS sequence"/>
</dbReference>
<evidence type="ECO:0008006" key="4">
    <source>
        <dbReference type="Google" id="ProtNLM"/>
    </source>
</evidence>
<dbReference type="AlphaFoldDB" id="A0ABD1C692"/>
<evidence type="ECO:0000256" key="1">
    <source>
        <dbReference type="SAM" id="MobiDB-lite"/>
    </source>
</evidence>
<feature type="compositionally biased region" description="Polar residues" evidence="1">
    <location>
        <begin position="323"/>
        <end position="333"/>
    </location>
</feature>
<feature type="compositionally biased region" description="Basic and acidic residues" evidence="1">
    <location>
        <begin position="900"/>
        <end position="918"/>
    </location>
</feature>
<feature type="compositionally biased region" description="Basic and acidic residues" evidence="1">
    <location>
        <begin position="394"/>
        <end position="407"/>
    </location>
</feature>
<feature type="region of interest" description="Disordered" evidence="1">
    <location>
        <begin position="387"/>
        <end position="489"/>
    </location>
</feature>
<sequence length="999" mass="108525">MGETSSPEFHCVFVETSLNTRLVLLVHKDEIISDFKDKLLKEHKKVFPEIGEINVSALKVKRRRQFFHFSDSMSVWEAFYGIHRSWFMYVDAVRVEKGDEVLTIMAADQNCSKLELVEGKKEISIGMHTKDLILEEGLRTDVAEKKTRKRKIISSDGKTSRKKLMIGVNKSSVASGSCVVSLREQVDDIVTGAMGKDIESDESKDISMGENQQTFDADRQLEGKILVVNSEIVDMVKDVPDSETLNGVLEKPDDHTGAIVEDIGKGEKNAELVKNDQENDLQPASELVDGQITSRDEGSRLAPSAADNLQTAELVTYVEKQLESSSGLTTGTATEKKRKRKKSSKDHVNQSAAASAATFSTPSREIVKEINKVPGNVDCVDVASESRSISGKENLGKENEMGEKTNEDVGSGKALPSSVDTIQTNNLAGSGSITGPATEKKRRKKSSKDHINQSTAAATTPSREIVNDGEKVSGSIDRVNATSESFSPSIGEKFADTLIDAMQNEDEIGEKFVDKVGSTEATLTSADKRQAVNNLQVADLVSTPHTLVQESKTLDNIGKSTDENKSREHEVSKEKVEIDADQAKSVKSTKKKSSRKAKTTAKEDTLVDSGAQNVEPIKVVDGEGPDNVIRNVLDSLQQSLDQSGKKSSKSSNKKQSLNVVEAQVLDSLQQKNETETDLDESGKKSIKRSKKRHSSNTVEPQVLSVEVNNAAQKEAPPTNNPKHTDALFTPAKKDIESDASHLEKSIQVADYTEDNNPSKQILKENADMGDNFGSSQKKDDIVGGGNKQVQMTGGAKTKKEKNLGGSIDGKVKPKERKSRVQPANSGTSILQSGVKNDRSGPKVVQADASVKASVNNKKDTVKKSSNSVTVNKSKMNVNNKKEAVKKSSNSITVNKSKMNFFKDADKSNSSDDESKKTSDVSTNSPSDSSTDDDSDVTSMSRKQGNNLSGGTHRFLGSLQDILRSSKSYKKAKLTASQSQPDEFDGEIPGLDFVPDSQAN</sequence>
<feature type="compositionally biased region" description="Polar residues" evidence="1">
    <location>
        <begin position="418"/>
        <end position="435"/>
    </location>
</feature>
<feature type="compositionally biased region" description="Polar residues" evidence="1">
    <location>
        <begin position="452"/>
        <end position="462"/>
    </location>
</feature>
<feature type="region of interest" description="Disordered" evidence="1">
    <location>
        <begin position="967"/>
        <end position="999"/>
    </location>
</feature>
<proteinExistence type="predicted"/>
<feature type="compositionally biased region" description="Basic residues" evidence="1">
    <location>
        <begin position="684"/>
        <end position="694"/>
    </location>
</feature>
<protein>
    <recommendedName>
        <fullName evidence="4">COP1-interacting protein 4.1</fullName>
    </recommendedName>
</protein>
<accession>A0ABD1C692</accession>